<dbReference type="PANTHER" id="PTHR42831:SF1">
    <property type="entry name" value="FE-S PROTEIN MATURATION AUXILIARY FACTOR YITW"/>
    <property type="match status" value="1"/>
</dbReference>
<accession>A0A967EUI0</accession>
<protein>
    <submittedName>
        <fullName evidence="2">SUF system Fe-S cluster assembly protein</fullName>
    </submittedName>
</protein>
<evidence type="ECO:0000313" key="3">
    <source>
        <dbReference type="Proteomes" id="UP000761264"/>
    </source>
</evidence>
<dbReference type="InterPro" id="IPR034904">
    <property type="entry name" value="FSCA_dom_sf"/>
</dbReference>
<organism evidence="2 3">
    <name type="scientific">Pelagibius litoralis</name>
    <dbReference type="NCBI Taxonomy" id="374515"/>
    <lineage>
        <taxon>Bacteria</taxon>
        <taxon>Pseudomonadati</taxon>
        <taxon>Pseudomonadota</taxon>
        <taxon>Alphaproteobacteria</taxon>
        <taxon>Rhodospirillales</taxon>
        <taxon>Rhodovibrionaceae</taxon>
        <taxon>Pelagibius</taxon>
    </lineage>
</organism>
<gene>
    <name evidence="2" type="ORF">HBA54_01290</name>
</gene>
<dbReference type="NCBIfam" id="TIGR02945">
    <property type="entry name" value="SUF_assoc"/>
    <property type="match status" value="1"/>
</dbReference>
<feature type="domain" description="MIP18 family-like" evidence="1">
    <location>
        <begin position="39"/>
        <end position="109"/>
    </location>
</feature>
<evidence type="ECO:0000313" key="2">
    <source>
        <dbReference type="EMBL" id="NIA67221.1"/>
    </source>
</evidence>
<dbReference type="Proteomes" id="UP000761264">
    <property type="component" value="Unassembled WGS sequence"/>
</dbReference>
<name>A0A967EUI0_9PROT</name>
<dbReference type="InterPro" id="IPR002744">
    <property type="entry name" value="MIP18-like"/>
</dbReference>
<dbReference type="Pfam" id="PF01883">
    <property type="entry name" value="FeS_assembly_P"/>
    <property type="match status" value="1"/>
</dbReference>
<evidence type="ECO:0000259" key="1">
    <source>
        <dbReference type="Pfam" id="PF01883"/>
    </source>
</evidence>
<sequence length="133" mass="14160">MNDHPLGLDSFGIGAAPEGLTARAGTPLQPGMPVAERLAVENAMRQVHDPEIPVNIYDLGLIYDLDIHNDGSVAIQMTLTAPACPVAGEMPQQVADAVAETEGIGEVQVTLTWDPPWTPERMSEDAQLALGMF</sequence>
<proteinExistence type="predicted"/>
<dbReference type="AlphaFoldDB" id="A0A967EUI0"/>
<dbReference type="Gene3D" id="3.30.300.130">
    <property type="entry name" value="Fe-S cluster assembly (FSCA)"/>
    <property type="match status" value="1"/>
</dbReference>
<dbReference type="EMBL" id="JAAQPH010000001">
    <property type="protein sequence ID" value="NIA67221.1"/>
    <property type="molecule type" value="Genomic_DNA"/>
</dbReference>
<keyword evidence="3" id="KW-1185">Reference proteome</keyword>
<dbReference type="SUPFAM" id="SSF117916">
    <property type="entry name" value="Fe-S cluster assembly (FSCA) domain-like"/>
    <property type="match status" value="1"/>
</dbReference>
<dbReference type="RefSeq" id="WP_167220545.1">
    <property type="nucleotide sequence ID" value="NZ_JAAQPH010000001.1"/>
</dbReference>
<dbReference type="InterPro" id="IPR014291">
    <property type="entry name" value="SUF_FeS_clus_asmbl-assoc"/>
</dbReference>
<dbReference type="InterPro" id="IPR052339">
    <property type="entry name" value="Fe-S_Maturation_MIP18"/>
</dbReference>
<dbReference type="PANTHER" id="PTHR42831">
    <property type="entry name" value="FE-S PROTEIN MATURATION AUXILIARY FACTOR YITW"/>
    <property type="match status" value="1"/>
</dbReference>
<comment type="caution">
    <text evidence="2">The sequence shown here is derived from an EMBL/GenBank/DDBJ whole genome shotgun (WGS) entry which is preliminary data.</text>
</comment>
<reference evidence="2" key="1">
    <citation type="submission" date="2020-03" db="EMBL/GenBank/DDBJ databases">
        <title>Genome of Pelagibius litoralis DSM 21314T.</title>
        <authorList>
            <person name="Wang G."/>
        </authorList>
    </citation>
    <scope>NUCLEOTIDE SEQUENCE</scope>
    <source>
        <strain evidence="2">DSM 21314</strain>
    </source>
</reference>